<dbReference type="InterPro" id="IPR050445">
    <property type="entry name" value="Bact_polysacc_biosynth/exp"/>
</dbReference>
<dbReference type="Pfam" id="PF13807">
    <property type="entry name" value="GNVR"/>
    <property type="match status" value="1"/>
</dbReference>
<feature type="domain" description="Polysaccharide chain length determinant N-terminal" evidence="7">
    <location>
        <begin position="14"/>
        <end position="101"/>
    </location>
</feature>
<dbReference type="Gene3D" id="3.30.1890.10">
    <property type="entry name" value="FepE-like"/>
    <property type="match status" value="1"/>
</dbReference>
<evidence type="ECO:0000256" key="6">
    <source>
        <dbReference type="SAM" id="Phobius"/>
    </source>
</evidence>
<comment type="subcellular location">
    <subcellularLocation>
        <location evidence="1">Cell membrane</location>
        <topology evidence="1">Multi-pass membrane protein</topology>
    </subcellularLocation>
</comment>
<feature type="transmembrane region" description="Helical" evidence="6">
    <location>
        <begin position="319"/>
        <end position="343"/>
    </location>
</feature>
<dbReference type="SUPFAM" id="SSF160355">
    <property type="entry name" value="Bacterial polysaccharide co-polymerase-like"/>
    <property type="match status" value="1"/>
</dbReference>
<evidence type="ECO:0000256" key="1">
    <source>
        <dbReference type="ARBA" id="ARBA00004651"/>
    </source>
</evidence>
<organism evidence="9 10">
    <name type="scientific">Microbulbifer epialgicus</name>
    <dbReference type="NCBI Taxonomy" id="393907"/>
    <lineage>
        <taxon>Bacteria</taxon>
        <taxon>Pseudomonadati</taxon>
        <taxon>Pseudomonadota</taxon>
        <taxon>Gammaproteobacteria</taxon>
        <taxon>Cellvibrionales</taxon>
        <taxon>Microbulbiferaceae</taxon>
        <taxon>Microbulbifer</taxon>
    </lineage>
</organism>
<proteinExistence type="predicted"/>
<keyword evidence="3 6" id="KW-0812">Transmembrane</keyword>
<protein>
    <submittedName>
        <fullName evidence="9">LPS O-antigen chain length determinant protein WzzB</fullName>
    </submittedName>
</protein>
<dbReference type="Pfam" id="PF02706">
    <property type="entry name" value="Wzz"/>
    <property type="match status" value="1"/>
</dbReference>
<evidence type="ECO:0000259" key="7">
    <source>
        <dbReference type="Pfam" id="PF02706"/>
    </source>
</evidence>
<keyword evidence="2" id="KW-1003">Cell membrane</keyword>
<evidence type="ECO:0000256" key="4">
    <source>
        <dbReference type="ARBA" id="ARBA00022989"/>
    </source>
</evidence>
<reference evidence="9 10" key="1">
    <citation type="submission" date="2024-08" db="EMBL/GenBank/DDBJ databases">
        <authorList>
            <person name="Ishaq N."/>
        </authorList>
    </citation>
    <scope>NUCLEOTIDE SEQUENCE [LARGE SCALE GENOMIC DNA]</scope>
    <source>
        <strain evidence="9 10">DSM 18651</strain>
    </source>
</reference>
<evidence type="ECO:0000256" key="3">
    <source>
        <dbReference type="ARBA" id="ARBA00022692"/>
    </source>
</evidence>
<comment type="caution">
    <text evidence="9">The sequence shown here is derived from an EMBL/GenBank/DDBJ whole genome shotgun (WGS) entry which is preliminary data.</text>
</comment>
<feature type="transmembrane region" description="Helical" evidence="6">
    <location>
        <begin position="30"/>
        <end position="49"/>
    </location>
</feature>
<gene>
    <name evidence="9" type="ORF">ACCI49_17005</name>
</gene>
<dbReference type="RefSeq" id="WP_371840305.1">
    <property type="nucleotide sequence ID" value="NZ_JBGMEK010000048.1"/>
</dbReference>
<keyword evidence="5 6" id="KW-0472">Membrane</keyword>
<feature type="domain" description="Tyrosine-protein kinase G-rich" evidence="8">
    <location>
        <begin position="308"/>
        <end position="340"/>
    </location>
</feature>
<name>A0ABV4P2N3_9GAMM</name>
<dbReference type="PANTHER" id="PTHR32309">
    <property type="entry name" value="TYROSINE-PROTEIN KINASE"/>
    <property type="match status" value="1"/>
</dbReference>
<sequence length="365" mass="40247">MTNANFPSRAPGDDEIDLIALVQGLWAQKWLVVLVTVVVTLGAALYAFLSKPVYEARISVLPPAISDIAGFNLVRSQKTGLEPFLVDDIYAVFTGNLQSEDSRRLFFRDVYLPSLDSKQRSGSQDALYKAFGEVLRVKVPTKSQPSYIITVEGHDPAQAAEWAKHYLDQVTQKSLADVLNNTQSEAGVRSQQIQQELNALREFAKIRKNDRLAKLREALIMAEKVGLESPPVISGQIAQQLSAFMDGDLMYMRGTKALRAEIEALEGRTSDDPFIPSLRYLEQQYSFLESAQVSPRNVAVSRPDGVVEIPDEPIKPKKALILVLGVLLGGMLGLFITLIRLMFSRQAVVHQKPAASIGSSIHATV</sequence>
<dbReference type="Proteomes" id="UP001569428">
    <property type="component" value="Unassembled WGS sequence"/>
</dbReference>
<evidence type="ECO:0000259" key="8">
    <source>
        <dbReference type="Pfam" id="PF13807"/>
    </source>
</evidence>
<dbReference type="InterPro" id="IPR032807">
    <property type="entry name" value="GNVR"/>
</dbReference>
<evidence type="ECO:0000313" key="10">
    <source>
        <dbReference type="Proteomes" id="UP001569428"/>
    </source>
</evidence>
<evidence type="ECO:0000256" key="2">
    <source>
        <dbReference type="ARBA" id="ARBA00022475"/>
    </source>
</evidence>
<dbReference type="InterPro" id="IPR003856">
    <property type="entry name" value="LPS_length_determ_N"/>
</dbReference>
<dbReference type="PANTHER" id="PTHR32309:SF13">
    <property type="entry name" value="FERRIC ENTEROBACTIN TRANSPORT PROTEIN FEPE"/>
    <property type="match status" value="1"/>
</dbReference>
<keyword evidence="10" id="KW-1185">Reference proteome</keyword>
<accession>A0ABV4P2N3</accession>
<keyword evidence="4 6" id="KW-1133">Transmembrane helix</keyword>
<evidence type="ECO:0000256" key="5">
    <source>
        <dbReference type="ARBA" id="ARBA00023136"/>
    </source>
</evidence>
<dbReference type="EMBL" id="JBGMEK010000048">
    <property type="protein sequence ID" value="MFA0812615.1"/>
    <property type="molecule type" value="Genomic_DNA"/>
</dbReference>
<evidence type="ECO:0000313" key="9">
    <source>
        <dbReference type="EMBL" id="MFA0812615.1"/>
    </source>
</evidence>